<dbReference type="OrthoDB" id="1954735at2"/>
<name>A0A151AT79_9CLOT</name>
<accession>A0A151AT79</accession>
<reference evidence="1 2" key="1">
    <citation type="submission" date="2016-02" db="EMBL/GenBank/DDBJ databases">
        <title>Genome sequence of Clostridium tepidiprofundi DSM 19306.</title>
        <authorList>
            <person name="Poehlein A."/>
            <person name="Daniel R."/>
        </authorList>
    </citation>
    <scope>NUCLEOTIDE SEQUENCE [LARGE SCALE GENOMIC DNA]</scope>
    <source>
        <strain evidence="1 2">DSM 19306</strain>
    </source>
</reference>
<keyword evidence="2" id="KW-1185">Reference proteome</keyword>
<evidence type="ECO:0000313" key="1">
    <source>
        <dbReference type="EMBL" id="KYH30790.1"/>
    </source>
</evidence>
<dbReference type="EMBL" id="LTBA01000056">
    <property type="protein sequence ID" value="KYH30790.1"/>
    <property type="molecule type" value="Genomic_DNA"/>
</dbReference>
<proteinExistence type="predicted"/>
<dbReference type="Proteomes" id="UP000075531">
    <property type="component" value="Unassembled WGS sequence"/>
</dbReference>
<dbReference type="PATRIC" id="fig|1121338.3.peg.2594"/>
<evidence type="ECO:0000313" key="2">
    <source>
        <dbReference type="Proteomes" id="UP000075531"/>
    </source>
</evidence>
<comment type="caution">
    <text evidence="1">The sequence shown here is derived from an EMBL/GenBank/DDBJ whole genome shotgun (WGS) entry which is preliminary data.</text>
</comment>
<organism evidence="1 2">
    <name type="scientific">Clostridium tepidiprofundi DSM 19306</name>
    <dbReference type="NCBI Taxonomy" id="1121338"/>
    <lineage>
        <taxon>Bacteria</taxon>
        <taxon>Bacillati</taxon>
        <taxon>Bacillota</taxon>
        <taxon>Clostridia</taxon>
        <taxon>Eubacteriales</taxon>
        <taxon>Clostridiaceae</taxon>
        <taxon>Clostridium</taxon>
    </lineage>
</organism>
<gene>
    <name evidence="1" type="ORF">CLTEP_24990</name>
</gene>
<dbReference type="AlphaFoldDB" id="A0A151AT79"/>
<protein>
    <submittedName>
        <fullName evidence="1">Uncharacterized protein</fullName>
    </submittedName>
</protein>
<sequence>MWLNKKTLIFFLITLILMVGYSNKSKFTKYDLPPMIFWKDTIYYVQDKNYESIKEEQIDKKIGEITKVIDGTETPKSHGIANIFKEGSNIFTLKGKKSEEIIVIQYENEYYIALPKSK</sequence>
<dbReference type="RefSeq" id="WP_066827160.1">
    <property type="nucleotide sequence ID" value="NZ_LTBA01000056.1"/>
</dbReference>